<dbReference type="Pfam" id="PF04935">
    <property type="entry name" value="SURF6"/>
    <property type="match status" value="1"/>
</dbReference>
<keyword evidence="3" id="KW-0539">Nucleus</keyword>
<dbReference type="GO" id="GO:0003723">
    <property type="term" value="F:RNA binding"/>
    <property type="evidence" value="ECO:0007669"/>
    <property type="project" value="TreeGrafter"/>
</dbReference>
<evidence type="ECO:0000313" key="6">
    <source>
        <dbReference type="EMBL" id="CAG9818223.1"/>
    </source>
</evidence>
<keyword evidence="4" id="KW-0175">Coiled coil</keyword>
<gene>
    <name evidence="6" type="ORF">PHAECO_LOCUS5597</name>
</gene>
<evidence type="ECO:0000256" key="3">
    <source>
        <dbReference type="ARBA" id="ARBA00023242"/>
    </source>
</evidence>
<dbReference type="Proteomes" id="UP001153737">
    <property type="component" value="Chromosome 17"/>
</dbReference>
<dbReference type="GO" id="GO:0005730">
    <property type="term" value="C:nucleolus"/>
    <property type="evidence" value="ECO:0007669"/>
    <property type="project" value="TreeGrafter"/>
</dbReference>
<evidence type="ECO:0000256" key="1">
    <source>
        <dbReference type="ARBA" id="ARBA00004123"/>
    </source>
</evidence>
<reference evidence="6" key="2">
    <citation type="submission" date="2022-10" db="EMBL/GenBank/DDBJ databases">
        <authorList>
            <consortium name="ENA_rothamsted_submissions"/>
            <consortium name="culmorum"/>
            <person name="King R."/>
        </authorList>
    </citation>
    <scope>NUCLEOTIDE SEQUENCE</scope>
</reference>
<dbReference type="AlphaFoldDB" id="A0A9N9SDW5"/>
<comment type="similarity">
    <text evidence="2">Belongs to the SURF6 family.</text>
</comment>
<evidence type="ECO:0000313" key="7">
    <source>
        <dbReference type="Proteomes" id="UP001153737"/>
    </source>
</evidence>
<dbReference type="PANTHER" id="PTHR14369:SF0">
    <property type="entry name" value="SURFEIT LOCUS PROTEIN 6"/>
    <property type="match status" value="1"/>
</dbReference>
<evidence type="ECO:0000256" key="2">
    <source>
        <dbReference type="ARBA" id="ARBA00005904"/>
    </source>
</evidence>
<dbReference type="InterPro" id="IPR029190">
    <property type="entry name" value="Rrp14/SURF6_C"/>
</dbReference>
<dbReference type="GO" id="GO:0042274">
    <property type="term" value="P:ribosomal small subunit biogenesis"/>
    <property type="evidence" value="ECO:0007669"/>
    <property type="project" value="TreeGrafter"/>
</dbReference>
<dbReference type="OrthoDB" id="444809at2759"/>
<feature type="domain" description="Ribosomal RNA-processing protein 14/surfeit locus protein 6 C-terminal" evidence="5">
    <location>
        <begin position="1"/>
        <end position="113"/>
    </location>
</feature>
<comment type="subcellular location">
    <subcellularLocation>
        <location evidence="1">Nucleus</location>
    </subcellularLocation>
</comment>
<evidence type="ECO:0000259" key="5">
    <source>
        <dbReference type="Pfam" id="PF04935"/>
    </source>
</evidence>
<dbReference type="InterPro" id="IPR007019">
    <property type="entry name" value="SURF6"/>
</dbReference>
<protein>
    <recommendedName>
        <fullName evidence="5">Ribosomal RNA-processing protein 14/surfeit locus protein 6 C-terminal domain-containing protein</fullName>
    </recommendedName>
</protein>
<accession>A0A9N9SDW5</accession>
<reference evidence="6" key="1">
    <citation type="submission" date="2022-01" db="EMBL/GenBank/DDBJ databases">
        <authorList>
            <person name="King R."/>
        </authorList>
    </citation>
    <scope>NUCLEOTIDE SEQUENCE</scope>
</reference>
<keyword evidence="7" id="KW-1185">Reference proteome</keyword>
<sequence>MVFSKIDFNNFGKQKQVKKETDLKKVLKLLKGQDKKVEGMKQSGEIGKAVEVKEKAAWKNALAKAEGQKVKDDQILLMKRVKKKEQKLRSIKKKWEKRIEVVEKAKEERQEKR</sequence>
<dbReference type="GO" id="GO:0003677">
    <property type="term" value="F:DNA binding"/>
    <property type="evidence" value="ECO:0007669"/>
    <property type="project" value="TreeGrafter"/>
</dbReference>
<dbReference type="PANTHER" id="PTHR14369">
    <property type="entry name" value="SURFEIT LOCUS PROTEIN 6"/>
    <property type="match status" value="1"/>
</dbReference>
<proteinExistence type="inferred from homology"/>
<dbReference type="GO" id="GO:0042273">
    <property type="term" value="P:ribosomal large subunit biogenesis"/>
    <property type="evidence" value="ECO:0007669"/>
    <property type="project" value="TreeGrafter"/>
</dbReference>
<dbReference type="EMBL" id="OU896723">
    <property type="protein sequence ID" value="CAG9818223.1"/>
    <property type="molecule type" value="Genomic_DNA"/>
</dbReference>
<evidence type="ECO:0000256" key="4">
    <source>
        <dbReference type="SAM" id="Coils"/>
    </source>
</evidence>
<organism evidence="6 7">
    <name type="scientific">Phaedon cochleariae</name>
    <name type="common">Mustard beetle</name>
    <dbReference type="NCBI Taxonomy" id="80249"/>
    <lineage>
        <taxon>Eukaryota</taxon>
        <taxon>Metazoa</taxon>
        <taxon>Ecdysozoa</taxon>
        <taxon>Arthropoda</taxon>
        <taxon>Hexapoda</taxon>
        <taxon>Insecta</taxon>
        <taxon>Pterygota</taxon>
        <taxon>Neoptera</taxon>
        <taxon>Endopterygota</taxon>
        <taxon>Coleoptera</taxon>
        <taxon>Polyphaga</taxon>
        <taxon>Cucujiformia</taxon>
        <taxon>Chrysomeloidea</taxon>
        <taxon>Chrysomelidae</taxon>
        <taxon>Chrysomelinae</taxon>
        <taxon>Chrysomelini</taxon>
        <taxon>Phaedon</taxon>
    </lineage>
</organism>
<feature type="coiled-coil region" evidence="4">
    <location>
        <begin position="78"/>
        <end position="112"/>
    </location>
</feature>
<name>A0A9N9SDW5_PHACE</name>